<dbReference type="GO" id="GO:0006915">
    <property type="term" value="P:apoptotic process"/>
    <property type="evidence" value="ECO:0007669"/>
    <property type="project" value="InterPro"/>
</dbReference>
<dbReference type="InterPro" id="IPR042398">
    <property type="entry name" value="BCL2L13"/>
</dbReference>
<organism evidence="4 5">
    <name type="scientific">Chanos chanos</name>
    <name type="common">Milkfish</name>
    <name type="synonym">Mugil chanos</name>
    <dbReference type="NCBI Taxonomy" id="29144"/>
    <lineage>
        <taxon>Eukaryota</taxon>
        <taxon>Metazoa</taxon>
        <taxon>Chordata</taxon>
        <taxon>Craniata</taxon>
        <taxon>Vertebrata</taxon>
        <taxon>Euteleostomi</taxon>
        <taxon>Actinopterygii</taxon>
        <taxon>Neopterygii</taxon>
        <taxon>Teleostei</taxon>
        <taxon>Ostariophysi</taxon>
        <taxon>Gonorynchiformes</taxon>
        <taxon>Chanidae</taxon>
        <taxon>Chanos</taxon>
    </lineage>
</organism>
<reference evidence="5" key="1">
    <citation type="submission" date="2025-08" db="UniProtKB">
        <authorList>
            <consortium name="RefSeq"/>
        </authorList>
    </citation>
    <scope>IDENTIFICATION</scope>
</reference>
<keyword evidence="1" id="KW-0175">Coiled coil</keyword>
<keyword evidence="3" id="KW-0812">Transmembrane</keyword>
<dbReference type="PANTHER" id="PTHR15758">
    <property type="entry name" value="BCL-2-LIKE PROTEIN 13"/>
    <property type="match status" value="1"/>
</dbReference>
<dbReference type="OrthoDB" id="8875781at2759"/>
<keyword evidence="3" id="KW-0472">Membrane</keyword>
<dbReference type="AlphaFoldDB" id="A0A6J2VT25"/>
<proteinExistence type="predicted"/>
<evidence type="ECO:0000256" key="2">
    <source>
        <dbReference type="SAM" id="MobiDB-lite"/>
    </source>
</evidence>
<evidence type="ECO:0000313" key="5">
    <source>
        <dbReference type="RefSeq" id="XP_030635212.1"/>
    </source>
</evidence>
<evidence type="ECO:0000256" key="1">
    <source>
        <dbReference type="SAM" id="Coils"/>
    </source>
</evidence>
<feature type="compositionally biased region" description="Low complexity" evidence="2">
    <location>
        <begin position="203"/>
        <end position="214"/>
    </location>
</feature>
<dbReference type="InParanoid" id="A0A6J2VT25"/>
<evidence type="ECO:0000313" key="4">
    <source>
        <dbReference type="Proteomes" id="UP000504632"/>
    </source>
</evidence>
<feature type="coiled-coil region" evidence="1">
    <location>
        <begin position="42"/>
        <end position="79"/>
    </location>
</feature>
<dbReference type="GO" id="GO:0005739">
    <property type="term" value="C:mitochondrion"/>
    <property type="evidence" value="ECO:0007669"/>
    <property type="project" value="TreeGrafter"/>
</dbReference>
<dbReference type="GeneID" id="115816393"/>
<feature type="region of interest" description="Disordered" evidence="2">
    <location>
        <begin position="172"/>
        <end position="222"/>
    </location>
</feature>
<keyword evidence="4" id="KW-1185">Reference proteome</keyword>
<dbReference type="RefSeq" id="XP_030635212.1">
    <property type="nucleotide sequence ID" value="XM_030779352.1"/>
</dbReference>
<evidence type="ECO:0000256" key="3">
    <source>
        <dbReference type="SAM" id="Phobius"/>
    </source>
</evidence>
<keyword evidence="3" id="KW-1133">Transmembrane helix</keyword>
<name>A0A6J2VT25_CHACN</name>
<dbReference type="GO" id="GO:0016020">
    <property type="term" value="C:membrane"/>
    <property type="evidence" value="ECO:0007669"/>
    <property type="project" value="TreeGrafter"/>
</dbReference>
<dbReference type="PANTHER" id="PTHR15758:SF2">
    <property type="entry name" value="BCL-2-LIKE PROTEIN 13"/>
    <property type="match status" value="1"/>
</dbReference>
<sequence>MSLGESSGSHSLQTDSLAESWATVSIMDEDVKGLDTTETIQMAEERSENHSTISDIVQLEREEVELLEQEELLEEAELQSSTMSVLGIDRELTEMGEELYTQATSQVEIDLRPPETVELLMSMEEPLVVEVVEEVVQPTVTITPPVSEPSVSDSVPIPAVVSEARERLQLEQKLSHPPEVDTSLPAEGNQKSLQTKSIPVSMAAQEAPAPSAEEAVSKAKSKPPAKVRSFELPVMLCGSAALVAVVGMVTYTLIKK</sequence>
<feature type="compositionally biased region" description="Polar residues" evidence="2">
    <location>
        <begin position="189"/>
        <end position="198"/>
    </location>
</feature>
<gene>
    <name evidence="5" type="primary">si:ch211-214j24.14</name>
</gene>
<dbReference type="Proteomes" id="UP000504632">
    <property type="component" value="Chromosome 1"/>
</dbReference>
<protein>
    <submittedName>
        <fullName evidence="5">Bcl-2-like protein 13</fullName>
    </submittedName>
</protein>
<feature type="transmembrane region" description="Helical" evidence="3">
    <location>
        <begin position="232"/>
        <end position="254"/>
    </location>
</feature>
<accession>A0A6J2VT25</accession>